<evidence type="ECO:0000256" key="3">
    <source>
        <dbReference type="ARBA" id="ARBA00022692"/>
    </source>
</evidence>
<dbReference type="InterPro" id="IPR011009">
    <property type="entry name" value="Kinase-like_dom_sf"/>
</dbReference>
<dbReference type="AlphaFoldDB" id="A0AAD3XUR0"/>
<dbReference type="SUPFAM" id="SSF56112">
    <property type="entry name" value="Protein kinase-like (PK-like)"/>
    <property type="match status" value="1"/>
</dbReference>
<evidence type="ECO:0000256" key="7">
    <source>
        <dbReference type="ARBA" id="ARBA00022989"/>
    </source>
</evidence>
<proteinExistence type="predicted"/>
<comment type="subcellular location">
    <subcellularLocation>
        <location evidence="1">Cell membrane</location>
        <topology evidence="1">Single-pass membrane protein</topology>
    </subcellularLocation>
</comment>
<dbReference type="Gene3D" id="3.30.200.20">
    <property type="entry name" value="Phosphorylase Kinase, domain 1"/>
    <property type="match status" value="1"/>
</dbReference>
<evidence type="ECO:0000313" key="15">
    <source>
        <dbReference type="EMBL" id="GMH17309.1"/>
    </source>
</evidence>
<dbReference type="InterPro" id="IPR000719">
    <property type="entry name" value="Prot_kinase_dom"/>
</dbReference>
<dbReference type="Pfam" id="PF23473">
    <property type="entry name" value="LysM3_LYK4_5"/>
    <property type="match status" value="1"/>
</dbReference>
<feature type="domain" description="Protein kinase" evidence="13">
    <location>
        <begin position="325"/>
        <end position="660"/>
    </location>
</feature>
<evidence type="ECO:0000256" key="12">
    <source>
        <dbReference type="SAM" id="SignalP"/>
    </source>
</evidence>
<accession>A0AAD3XUR0</accession>
<dbReference type="GO" id="GO:0051707">
    <property type="term" value="P:response to other organism"/>
    <property type="evidence" value="ECO:0007669"/>
    <property type="project" value="UniProtKB-ARBA"/>
</dbReference>
<keyword evidence="9" id="KW-1015">Disulfide bond</keyword>
<dbReference type="GO" id="GO:0005524">
    <property type="term" value="F:ATP binding"/>
    <property type="evidence" value="ECO:0007669"/>
    <property type="project" value="UniProtKB-KW"/>
</dbReference>
<dbReference type="PROSITE" id="PS51782">
    <property type="entry name" value="LYSM"/>
    <property type="match status" value="1"/>
</dbReference>
<feature type="region of interest" description="Disordered" evidence="10">
    <location>
        <begin position="245"/>
        <end position="274"/>
    </location>
</feature>
<keyword evidence="2" id="KW-1003">Cell membrane</keyword>
<evidence type="ECO:0000256" key="6">
    <source>
        <dbReference type="ARBA" id="ARBA00022840"/>
    </source>
</evidence>
<evidence type="ECO:0000256" key="5">
    <source>
        <dbReference type="ARBA" id="ARBA00022741"/>
    </source>
</evidence>
<dbReference type="GO" id="GO:0004672">
    <property type="term" value="F:protein kinase activity"/>
    <property type="evidence" value="ECO:0007669"/>
    <property type="project" value="InterPro"/>
</dbReference>
<dbReference type="InterPro" id="IPR056562">
    <property type="entry name" value="LysM2_CERK1_LYK3_4_5"/>
</dbReference>
<dbReference type="EMBL" id="BSYO01000017">
    <property type="protein sequence ID" value="GMH17309.1"/>
    <property type="molecule type" value="Genomic_DNA"/>
</dbReference>
<dbReference type="InterPro" id="IPR056563">
    <property type="entry name" value="LysM3_LYK4_5"/>
</dbReference>
<protein>
    <submittedName>
        <fullName evidence="15">Uncharacterized protein</fullName>
    </submittedName>
</protein>
<keyword evidence="5" id="KW-0547">Nucleotide-binding</keyword>
<organism evidence="15 16">
    <name type="scientific">Nepenthes gracilis</name>
    <name type="common">Slender pitcher plant</name>
    <dbReference type="NCBI Taxonomy" id="150966"/>
    <lineage>
        <taxon>Eukaryota</taxon>
        <taxon>Viridiplantae</taxon>
        <taxon>Streptophyta</taxon>
        <taxon>Embryophyta</taxon>
        <taxon>Tracheophyta</taxon>
        <taxon>Spermatophyta</taxon>
        <taxon>Magnoliopsida</taxon>
        <taxon>eudicotyledons</taxon>
        <taxon>Gunneridae</taxon>
        <taxon>Pentapetalae</taxon>
        <taxon>Caryophyllales</taxon>
        <taxon>Nepenthaceae</taxon>
        <taxon>Nepenthes</taxon>
    </lineage>
</organism>
<feature type="domain" description="LysM" evidence="14">
    <location>
        <begin position="196"/>
        <end position="239"/>
    </location>
</feature>
<dbReference type="Pfam" id="PF23472">
    <property type="entry name" value="LysM2_CERK1_LYK3_4_5"/>
    <property type="match status" value="1"/>
</dbReference>
<evidence type="ECO:0000256" key="9">
    <source>
        <dbReference type="ARBA" id="ARBA00023157"/>
    </source>
</evidence>
<dbReference type="PANTHER" id="PTHR45927:SF6">
    <property type="entry name" value="PROTEIN LYK5"/>
    <property type="match status" value="1"/>
</dbReference>
<comment type="caution">
    <text evidence="15">The sequence shown here is derived from an EMBL/GenBank/DDBJ whole genome shotgun (WGS) entry which is preliminary data.</text>
</comment>
<dbReference type="Pfam" id="PF00069">
    <property type="entry name" value="Pkinase"/>
    <property type="match status" value="1"/>
</dbReference>
<evidence type="ECO:0000259" key="14">
    <source>
        <dbReference type="PROSITE" id="PS51782"/>
    </source>
</evidence>
<dbReference type="Gene3D" id="3.10.350.10">
    <property type="entry name" value="LysM domain"/>
    <property type="match status" value="1"/>
</dbReference>
<evidence type="ECO:0000256" key="1">
    <source>
        <dbReference type="ARBA" id="ARBA00004162"/>
    </source>
</evidence>
<dbReference type="PROSITE" id="PS50011">
    <property type="entry name" value="PROTEIN_KINASE_DOM"/>
    <property type="match status" value="1"/>
</dbReference>
<name>A0AAD3XUR0_NEPGR</name>
<gene>
    <name evidence="15" type="ORF">Nepgr_019150</name>
</gene>
<dbReference type="InterPro" id="IPR018392">
    <property type="entry name" value="LysM"/>
</dbReference>
<keyword evidence="3 11" id="KW-0812">Transmembrane</keyword>
<evidence type="ECO:0000256" key="8">
    <source>
        <dbReference type="ARBA" id="ARBA00023136"/>
    </source>
</evidence>
<feature type="compositionally biased region" description="Low complexity" evidence="10">
    <location>
        <begin position="260"/>
        <end position="274"/>
    </location>
</feature>
<keyword evidence="4 12" id="KW-0732">Signal</keyword>
<evidence type="ECO:0000259" key="13">
    <source>
        <dbReference type="PROSITE" id="PS50011"/>
    </source>
</evidence>
<feature type="transmembrane region" description="Helical" evidence="11">
    <location>
        <begin position="278"/>
        <end position="300"/>
    </location>
</feature>
<reference evidence="15" key="1">
    <citation type="submission" date="2023-05" db="EMBL/GenBank/DDBJ databases">
        <title>Nepenthes gracilis genome sequencing.</title>
        <authorList>
            <person name="Fukushima K."/>
        </authorList>
    </citation>
    <scope>NUCLEOTIDE SEQUENCE</scope>
    <source>
        <strain evidence="15">SING2019-196</strain>
    </source>
</reference>
<dbReference type="GO" id="GO:0005886">
    <property type="term" value="C:plasma membrane"/>
    <property type="evidence" value="ECO:0007669"/>
    <property type="project" value="UniProtKB-SubCell"/>
</dbReference>
<evidence type="ECO:0000256" key="10">
    <source>
        <dbReference type="SAM" id="MobiDB-lite"/>
    </source>
</evidence>
<dbReference type="InterPro" id="IPR036779">
    <property type="entry name" value="LysM_dom_sf"/>
</dbReference>
<feature type="signal peptide" evidence="12">
    <location>
        <begin position="1"/>
        <end position="26"/>
    </location>
</feature>
<dbReference type="InterPro" id="IPR052611">
    <property type="entry name" value="Plant_RLK_LysM"/>
</dbReference>
<dbReference type="FunFam" id="1.10.510.10:FF:000468">
    <property type="entry name" value="PTI1-like tyrosine-protein kinase 3"/>
    <property type="match status" value="1"/>
</dbReference>
<dbReference type="Gene3D" id="1.10.510.10">
    <property type="entry name" value="Transferase(Phosphotransferase) domain 1"/>
    <property type="match status" value="1"/>
</dbReference>
<dbReference type="SUPFAM" id="SSF54106">
    <property type="entry name" value="LysM domain"/>
    <property type="match status" value="1"/>
</dbReference>
<keyword evidence="16" id="KW-1185">Reference proteome</keyword>
<evidence type="ECO:0000256" key="11">
    <source>
        <dbReference type="SAM" id="Phobius"/>
    </source>
</evidence>
<keyword evidence="6" id="KW-0067">ATP-binding</keyword>
<dbReference type="SMART" id="SM00257">
    <property type="entry name" value="LysM"/>
    <property type="match status" value="1"/>
</dbReference>
<dbReference type="InterPro" id="IPR056561">
    <property type="entry name" value="NFP_LYK_LysM1"/>
</dbReference>
<keyword evidence="7 11" id="KW-1133">Transmembrane helix</keyword>
<dbReference type="PANTHER" id="PTHR45927">
    <property type="entry name" value="LYSM-DOMAIN RECEPTOR-LIKE KINASE-RELATED"/>
    <property type="match status" value="1"/>
</dbReference>
<feature type="chain" id="PRO_5042237878" evidence="12">
    <location>
        <begin position="27"/>
        <end position="681"/>
    </location>
</feature>
<evidence type="ECO:0000256" key="4">
    <source>
        <dbReference type="ARBA" id="ARBA00022729"/>
    </source>
</evidence>
<evidence type="ECO:0000313" key="16">
    <source>
        <dbReference type="Proteomes" id="UP001279734"/>
    </source>
</evidence>
<dbReference type="Pfam" id="PF23446">
    <property type="entry name" value="LysM1_NFP_LYK"/>
    <property type="match status" value="1"/>
</dbReference>
<dbReference type="Proteomes" id="UP001279734">
    <property type="component" value="Unassembled WGS sequence"/>
</dbReference>
<sequence>MEVAIGRTLSLHLLLLFFSVIIQVQFQECHGQQTYVNNNQLKCNTNYSNTDGFLCNGPLSNCTAYLTFRSSPPKYNTPLSIAYLLNANSSAIAQLNGISSLVSTIPSGDLVIIPINCSCTSARSYYQYNATYTLSAGDTYFSVANNTYEALTTCQAMMSQNPYGVRNLSEGLDLLVPLMCACPTSNQTKSGVEYLLTYLVKQGDTVDSIGNMFGVDKQSILDANELSGGFIYYFTPLLVPLKSVPTNVSTSPPPPPPAQSPQTVTTPSTGGSSSKKKWVFVVIGVGALLLLLALSSFLVWRFHRRAPRKPAPEKGGGAGVGKEEPADYTALASGSKDETSNSWSISSEGLRHAIESLTVYKFEDLQKATESFTEDRRIMGSVFRGSFKGDDAAIKILKGDVSSEINILKRVNHSRIIRLSGFCLHDGNTYLVYEYAEKGSLRDWLYSNDTKKDQSETLVLGWKQRVQIAYDAADALNYLHNYANPPCIHKNLTSGNVLLDANFRAKITNFGLARSVEDGDSGDGLHLTRHVVGTQGYMAPEYLENGVITPKLDVFAFGMIMLELLSGRVAATASSNGDDNDRRGTNNEVLSASSIKQVFEGENVRDKLRSFMDFALDHDYPLELAYSMAQLANSCVDHEMNSRPAISEVLTALSKIHSSSLDWDPSDELDRTSSISVQVSC</sequence>
<keyword evidence="8 11" id="KW-0472">Membrane</keyword>
<evidence type="ECO:0000256" key="2">
    <source>
        <dbReference type="ARBA" id="ARBA00022475"/>
    </source>
</evidence>